<protein>
    <submittedName>
        <fullName evidence="2">Uncharacterized protein</fullName>
    </submittedName>
</protein>
<accession>A0AAU8K693</accession>
<feature type="region of interest" description="Disordered" evidence="1">
    <location>
        <begin position="1"/>
        <end position="30"/>
    </location>
</feature>
<gene>
    <name evidence="2" type="ORF">ABWK59_03895</name>
</gene>
<evidence type="ECO:0000256" key="1">
    <source>
        <dbReference type="SAM" id="MobiDB-lite"/>
    </source>
</evidence>
<dbReference type="AlphaFoldDB" id="A0AAU8K693"/>
<dbReference type="RefSeq" id="WP_354645202.1">
    <property type="nucleotide sequence ID" value="NZ_CP159872.1"/>
</dbReference>
<organism evidence="2">
    <name type="scientific">Kitasatospora camelliae</name>
    <dbReference type="NCBI Taxonomy" id="3156397"/>
    <lineage>
        <taxon>Bacteria</taxon>
        <taxon>Bacillati</taxon>
        <taxon>Actinomycetota</taxon>
        <taxon>Actinomycetes</taxon>
        <taxon>Kitasatosporales</taxon>
        <taxon>Streptomycetaceae</taxon>
        <taxon>Kitasatospora</taxon>
    </lineage>
</organism>
<sequence length="100" mass="10027">MVEQREGACAGAAAQVEDPPHRGVAGQLGEPAGQLGEVGAQHLGVQVEDLGPDVLLPTEGAGAGAVWRVPGVVVTVLVVLGVCHGSTVREPCADRIVSCV</sequence>
<dbReference type="EMBL" id="CP159872">
    <property type="protein sequence ID" value="XCM84265.1"/>
    <property type="molecule type" value="Genomic_DNA"/>
</dbReference>
<evidence type="ECO:0000313" key="2">
    <source>
        <dbReference type="EMBL" id="XCM84265.1"/>
    </source>
</evidence>
<reference evidence="2" key="1">
    <citation type="submission" date="2024-06" db="EMBL/GenBank/DDBJ databases">
        <title>The genome sequences of Kitasatospora sp. strain HUAS MG31.</title>
        <authorList>
            <person name="Mo P."/>
        </authorList>
    </citation>
    <scope>NUCLEOTIDE SEQUENCE</scope>
    <source>
        <strain evidence="2">HUAS MG31</strain>
    </source>
</reference>
<dbReference type="KEGG" id="kcm:ABWK59_03895"/>
<proteinExistence type="predicted"/>
<name>A0AAU8K693_9ACTN</name>